<feature type="non-terminal residue" evidence="1">
    <location>
        <position position="1"/>
    </location>
</feature>
<protein>
    <submittedName>
        <fullName evidence="1">Uncharacterized protein</fullName>
    </submittedName>
</protein>
<organism evidence="1 2">
    <name type="scientific">Sphenostylis stenocarpa</name>
    <dbReference type="NCBI Taxonomy" id="92480"/>
    <lineage>
        <taxon>Eukaryota</taxon>
        <taxon>Viridiplantae</taxon>
        <taxon>Streptophyta</taxon>
        <taxon>Embryophyta</taxon>
        <taxon>Tracheophyta</taxon>
        <taxon>Spermatophyta</taxon>
        <taxon>Magnoliopsida</taxon>
        <taxon>eudicotyledons</taxon>
        <taxon>Gunneridae</taxon>
        <taxon>Pentapetalae</taxon>
        <taxon>rosids</taxon>
        <taxon>fabids</taxon>
        <taxon>Fabales</taxon>
        <taxon>Fabaceae</taxon>
        <taxon>Papilionoideae</taxon>
        <taxon>50 kb inversion clade</taxon>
        <taxon>NPAAA clade</taxon>
        <taxon>indigoferoid/millettioid clade</taxon>
        <taxon>Phaseoleae</taxon>
        <taxon>Sphenostylis</taxon>
    </lineage>
</organism>
<dbReference type="EMBL" id="OY731401">
    <property type="protein sequence ID" value="CAJ1949256.1"/>
    <property type="molecule type" value="Genomic_DNA"/>
</dbReference>
<dbReference type="Proteomes" id="UP001189624">
    <property type="component" value="Chromosome 4"/>
</dbReference>
<name>A0AA86SA39_9FABA</name>
<accession>A0AA86SA39</accession>
<dbReference type="AlphaFoldDB" id="A0AA86SA39"/>
<dbReference type="Gramene" id="rna-AYBTSS11_LOCUS13630">
    <property type="protein sequence ID" value="CAJ1949256.1"/>
    <property type="gene ID" value="gene-AYBTSS11_LOCUS13630"/>
</dbReference>
<feature type="non-terminal residue" evidence="1">
    <location>
        <position position="61"/>
    </location>
</feature>
<proteinExistence type="predicted"/>
<sequence>SGGVERDGVEDDTEWVSWSVCRPNQRGGGGTHIVGGYGLHVRASHAYLLHHISHYFTAMHP</sequence>
<evidence type="ECO:0000313" key="1">
    <source>
        <dbReference type="EMBL" id="CAJ1949256.1"/>
    </source>
</evidence>
<reference evidence="1" key="1">
    <citation type="submission" date="2023-10" db="EMBL/GenBank/DDBJ databases">
        <authorList>
            <person name="Domelevo Entfellner J.-B."/>
        </authorList>
    </citation>
    <scope>NUCLEOTIDE SEQUENCE</scope>
</reference>
<evidence type="ECO:0000313" key="2">
    <source>
        <dbReference type="Proteomes" id="UP001189624"/>
    </source>
</evidence>
<keyword evidence="2" id="KW-1185">Reference proteome</keyword>
<gene>
    <name evidence="1" type="ORF">AYBTSS11_LOCUS13630</name>
</gene>